<evidence type="ECO:0000313" key="3">
    <source>
        <dbReference type="Proteomes" id="UP000318422"/>
    </source>
</evidence>
<keyword evidence="1" id="KW-0812">Transmembrane</keyword>
<sequence>MNTKQSRSTRPTQSGYVLLEALVALLIFSLGLLGMVGFQAASTKIATDSRFRTEAAMLADELLAKMTASDVSKVETEFAAPNGPKFKAWLNDRVIAAARLPNAVVTPTFTKSATTSTLIVYLEVTWEMPGVAKNPTQIKEVKGRYVTRALLF</sequence>
<gene>
    <name evidence="2" type="ORF">ZRA01_07570</name>
</gene>
<protein>
    <recommendedName>
        <fullName evidence="4">Type IV pilus assembly protein PilV</fullName>
    </recommendedName>
</protein>
<reference evidence="2 3" key="1">
    <citation type="submission" date="2019-06" db="EMBL/GenBank/DDBJ databases">
        <title>Whole genome shotgun sequence of Zoogloea ramigera NBRC 15342.</title>
        <authorList>
            <person name="Hosoyama A."/>
            <person name="Uohara A."/>
            <person name="Ohji S."/>
            <person name="Ichikawa N."/>
        </authorList>
    </citation>
    <scope>NUCLEOTIDE SEQUENCE [LARGE SCALE GENOMIC DNA]</scope>
    <source>
        <strain evidence="2 3">NBRC 15342</strain>
    </source>
</reference>
<dbReference type="AlphaFoldDB" id="A0A4Y4CTA3"/>
<organism evidence="2 3">
    <name type="scientific">Zoogloea ramigera</name>
    <dbReference type="NCBI Taxonomy" id="350"/>
    <lineage>
        <taxon>Bacteria</taxon>
        <taxon>Pseudomonadati</taxon>
        <taxon>Pseudomonadota</taxon>
        <taxon>Betaproteobacteria</taxon>
        <taxon>Rhodocyclales</taxon>
        <taxon>Zoogloeaceae</taxon>
        <taxon>Zoogloea</taxon>
    </lineage>
</organism>
<dbReference type="EMBL" id="BJNV01000009">
    <property type="protein sequence ID" value="GEC94684.1"/>
    <property type="molecule type" value="Genomic_DNA"/>
</dbReference>
<accession>A0A4Y4CTA3</accession>
<name>A0A4Y4CTA3_ZOORA</name>
<keyword evidence="3" id="KW-1185">Reference proteome</keyword>
<proteinExistence type="predicted"/>
<evidence type="ECO:0000256" key="1">
    <source>
        <dbReference type="SAM" id="Phobius"/>
    </source>
</evidence>
<comment type="caution">
    <text evidence="2">The sequence shown here is derived from an EMBL/GenBank/DDBJ whole genome shotgun (WGS) entry which is preliminary data.</text>
</comment>
<keyword evidence="1" id="KW-0472">Membrane</keyword>
<feature type="transmembrane region" description="Helical" evidence="1">
    <location>
        <begin position="21"/>
        <end position="41"/>
    </location>
</feature>
<keyword evidence="1" id="KW-1133">Transmembrane helix</keyword>
<evidence type="ECO:0008006" key="4">
    <source>
        <dbReference type="Google" id="ProtNLM"/>
    </source>
</evidence>
<evidence type="ECO:0000313" key="2">
    <source>
        <dbReference type="EMBL" id="GEC94684.1"/>
    </source>
</evidence>
<dbReference type="Proteomes" id="UP000318422">
    <property type="component" value="Unassembled WGS sequence"/>
</dbReference>
<dbReference type="OrthoDB" id="193195at2"/>
<dbReference type="RefSeq" id="WP_141349468.1">
    <property type="nucleotide sequence ID" value="NZ_BJNV01000009.1"/>
</dbReference>